<evidence type="ECO:0000256" key="4">
    <source>
        <dbReference type="ARBA" id="ARBA00023136"/>
    </source>
</evidence>
<proteinExistence type="predicted"/>
<evidence type="ECO:0000256" key="5">
    <source>
        <dbReference type="SAM" id="Phobius"/>
    </source>
</evidence>
<feature type="transmembrane region" description="Helical" evidence="5">
    <location>
        <begin position="37"/>
        <end position="57"/>
    </location>
</feature>
<evidence type="ECO:0008006" key="8">
    <source>
        <dbReference type="Google" id="ProtNLM"/>
    </source>
</evidence>
<dbReference type="Pfam" id="PF02535">
    <property type="entry name" value="Zip"/>
    <property type="match status" value="1"/>
</dbReference>
<feature type="transmembrane region" description="Helical" evidence="5">
    <location>
        <begin position="69"/>
        <end position="84"/>
    </location>
</feature>
<gene>
    <name evidence="6" type="ORF">A3G60_04165</name>
</gene>
<feature type="transmembrane region" description="Helical" evidence="5">
    <location>
        <begin position="6"/>
        <end position="30"/>
    </location>
</feature>
<comment type="caution">
    <text evidence="6">The sequence shown here is derived from an EMBL/GenBank/DDBJ whole genome shotgun (WGS) entry which is preliminary data.</text>
</comment>
<dbReference type="InterPro" id="IPR003689">
    <property type="entry name" value="ZIP"/>
</dbReference>
<reference evidence="6 7" key="1">
    <citation type="journal article" date="2016" name="Nat. Commun.">
        <title>Thousands of microbial genomes shed light on interconnected biogeochemical processes in an aquifer system.</title>
        <authorList>
            <person name="Anantharaman K."/>
            <person name="Brown C.T."/>
            <person name="Hug L.A."/>
            <person name="Sharon I."/>
            <person name="Castelle C.J."/>
            <person name="Probst A.J."/>
            <person name="Thomas B.C."/>
            <person name="Singh A."/>
            <person name="Wilkins M.J."/>
            <person name="Karaoz U."/>
            <person name="Brodie E.L."/>
            <person name="Williams K.H."/>
            <person name="Hubbard S.S."/>
            <person name="Banfield J.F."/>
        </authorList>
    </citation>
    <scope>NUCLEOTIDE SEQUENCE [LARGE SCALE GENOMIC DNA]</scope>
</reference>
<feature type="transmembrane region" description="Helical" evidence="5">
    <location>
        <begin position="171"/>
        <end position="192"/>
    </location>
</feature>
<feature type="transmembrane region" description="Helical" evidence="5">
    <location>
        <begin position="198"/>
        <end position="219"/>
    </location>
</feature>
<dbReference type="PANTHER" id="PTHR16950">
    <property type="entry name" value="ZINC TRANSPORTER SLC39A7 HISTIDINE-RICH MEMBRANE PROTEIN KE4"/>
    <property type="match status" value="1"/>
</dbReference>
<accession>A0A1G2H6L2</accession>
<protein>
    <recommendedName>
        <fullName evidence="8">ZIP family metal transporter</fullName>
    </recommendedName>
</protein>
<evidence type="ECO:0000313" key="6">
    <source>
        <dbReference type="EMBL" id="OGZ57989.1"/>
    </source>
</evidence>
<dbReference type="GO" id="GO:0016020">
    <property type="term" value="C:membrane"/>
    <property type="evidence" value="ECO:0007669"/>
    <property type="project" value="UniProtKB-SubCell"/>
</dbReference>
<dbReference type="PANTHER" id="PTHR16950:SF16">
    <property type="entry name" value="ZINC TRANSPORTER ZIP13"/>
    <property type="match status" value="1"/>
</dbReference>
<dbReference type="AlphaFoldDB" id="A0A1G2H6L2"/>
<dbReference type="GO" id="GO:0006882">
    <property type="term" value="P:intracellular zinc ion homeostasis"/>
    <property type="evidence" value="ECO:0007669"/>
    <property type="project" value="TreeGrafter"/>
</dbReference>
<dbReference type="GO" id="GO:0005385">
    <property type="term" value="F:zinc ion transmembrane transporter activity"/>
    <property type="evidence" value="ECO:0007669"/>
    <property type="project" value="TreeGrafter"/>
</dbReference>
<keyword evidence="3 5" id="KW-1133">Transmembrane helix</keyword>
<evidence type="ECO:0000256" key="1">
    <source>
        <dbReference type="ARBA" id="ARBA00004141"/>
    </source>
</evidence>
<feature type="transmembrane region" description="Helical" evidence="5">
    <location>
        <begin position="231"/>
        <end position="251"/>
    </location>
</feature>
<evidence type="ECO:0000256" key="2">
    <source>
        <dbReference type="ARBA" id="ARBA00022692"/>
    </source>
</evidence>
<evidence type="ECO:0000313" key="7">
    <source>
        <dbReference type="Proteomes" id="UP000178996"/>
    </source>
</evidence>
<organism evidence="6 7">
    <name type="scientific">Candidatus Ryanbacteria bacterium RIFCSPLOWO2_12_FULL_47_9c</name>
    <dbReference type="NCBI Taxonomy" id="1802131"/>
    <lineage>
        <taxon>Bacteria</taxon>
        <taxon>Candidatus Ryaniibacteriota</taxon>
    </lineage>
</organism>
<dbReference type="Proteomes" id="UP000178996">
    <property type="component" value="Unassembled WGS sequence"/>
</dbReference>
<evidence type="ECO:0000256" key="3">
    <source>
        <dbReference type="ARBA" id="ARBA00022989"/>
    </source>
</evidence>
<name>A0A1G2H6L2_9BACT</name>
<comment type="subcellular location">
    <subcellularLocation>
        <location evidence="1">Membrane</location>
        <topology evidence="1">Multi-pass membrane protein</topology>
    </subcellularLocation>
</comment>
<dbReference type="EMBL" id="MHOB01000010">
    <property type="protein sequence ID" value="OGZ57989.1"/>
    <property type="molecule type" value="Genomic_DNA"/>
</dbReference>
<sequence>MAIETLYAFGSVVLVSLISLVGLFTISLNVYRVRKMIFVMVALAIGALLGDAFIHLIPEALGKDPGSPFPPLLIIGGIFTFFVLEKTLEWHHHNHGHDESEEHSIKPVGKLILVSDGFHNFVDGVIIGASYLVSVPVGIASTIAIVFHEIPQEIGDFGVLLHAGYTKMRALFLNFLSALFAILGVTLVIAVGGAAQEVITFAVPFAAGVFIYIASSDLVPELHKRHGFKNAVIEVCAACAGVAAMYFLLFFE</sequence>
<keyword evidence="2 5" id="KW-0812">Transmembrane</keyword>
<keyword evidence="4 5" id="KW-0472">Membrane</keyword>